<sequence>MTGPAERRALLADGANVAIRRLDATDHHAVEALHRDLPRDDHYLRFFTASRVGDGQVADVVVAGDATAVGAFRGDRLVGVAHYRREPDGVAPEVAVAVAHHEQHRGVASLLLEHLVSAARAQGVDRLVADVLAVNDDMLRVLRDSGLPMHTERDGDVCRVELDLPCSTESGPDVERYLDAVSERASRADVASLHPLLAPRSVVVIGAGRRAGSVGRLVLRRIVESAFTGPVFAVNPHSAAVAGVPCVPRVADLPRDVDLAVLCVPAAAVPEVAEQCGLRGVRALLVITAGVTDDAVLAGRLADTVARHGMRMVGPNCLGLVNTDPAVRLQASFAAPLTAGPIGLAVQSGGVLIALATALDRLGLGVSTAVSTGDSADVNADDLLLWWSADGRTRAAVLYVESMRRPRQFSRLARRLARRTPVLTVRSGSSDAGRRAAASHSAATATPRVVRDALFAQAGVLAVDDLTDLVGLLALLQAQPLPTGPRVAVVSNAGGAGVLAADACARHGLDVVPLGEPTRAVLGGMLPHTAAVTNPVDTTATVAPGTFGRVIEAVLADPAVDAVVAISAGTALGDPLDGLGAVLDGRPARPVVAVRLGQAEAVARPHPDGPRPAAWTPSFADPSTAVRALAGAVQRARWLGRRHAPAPVPSGVDPGRAREIVDAVLADNPDGGWLDPARAVELARAAGLPLVPTAVVHTSEEAVRRWEAYGTPVALKADVAGVVHKSRAGAVRLGLDSPRSIRVGMARFQEDFTDRLRGVVVQPMAAPGLELLVGVTSDPLCGPLVTLGLGGTTTDLVDDRAHCLVPATAADLDEMLGGLHAASGLLDRGDAAELRRAAGDAVTRMAWLAEQLPELAEAEINPLVWAAGAAHAVDLRARVVATAPEDPYLRALPT</sequence>
<dbReference type="EMBL" id="JADQDK010000001">
    <property type="protein sequence ID" value="MBW0133842.1"/>
    <property type="molecule type" value="Genomic_DNA"/>
</dbReference>
<dbReference type="Pfam" id="PF00583">
    <property type="entry name" value="Acetyltransf_1"/>
    <property type="match status" value="1"/>
</dbReference>
<dbReference type="InterPro" id="IPR003781">
    <property type="entry name" value="CoA-bd"/>
</dbReference>
<dbReference type="InterPro" id="IPR000182">
    <property type="entry name" value="GNAT_dom"/>
</dbReference>
<accession>A0ABS6UNP1</accession>
<organism evidence="2 3">
    <name type="scientific">Pseudonocardia abyssalis</name>
    <dbReference type="NCBI Taxonomy" id="2792008"/>
    <lineage>
        <taxon>Bacteria</taxon>
        <taxon>Bacillati</taxon>
        <taxon>Actinomycetota</taxon>
        <taxon>Actinomycetes</taxon>
        <taxon>Pseudonocardiales</taxon>
        <taxon>Pseudonocardiaceae</taxon>
        <taxon>Pseudonocardia</taxon>
    </lineage>
</organism>
<comment type="caution">
    <text evidence="2">The sequence shown here is derived from an EMBL/GenBank/DDBJ whole genome shotgun (WGS) entry which is preliminary data.</text>
</comment>
<reference evidence="2 3" key="1">
    <citation type="submission" date="2020-11" db="EMBL/GenBank/DDBJ databases">
        <title>Pseudonocardia abyssalis sp. nov. and Pseudonocardia oceani sp. nov., description and phylogenomic analysis of two novel actinomycetes isolated from the deep Southern Ocean.</title>
        <authorList>
            <person name="Parra J."/>
        </authorList>
    </citation>
    <scope>NUCLEOTIDE SEQUENCE [LARGE SCALE GENOMIC DNA]</scope>
    <source>
        <strain evidence="2 3">KRD-168</strain>
    </source>
</reference>
<dbReference type="PROSITE" id="PS51186">
    <property type="entry name" value="GNAT"/>
    <property type="match status" value="1"/>
</dbReference>
<dbReference type="Proteomes" id="UP000694287">
    <property type="component" value="Unassembled WGS sequence"/>
</dbReference>
<feature type="domain" description="N-acetyltransferase" evidence="1">
    <location>
        <begin position="17"/>
        <end position="165"/>
    </location>
</feature>
<evidence type="ECO:0000313" key="2">
    <source>
        <dbReference type="EMBL" id="MBW0133842.1"/>
    </source>
</evidence>
<evidence type="ECO:0000313" key="3">
    <source>
        <dbReference type="Proteomes" id="UP000694287"/>
    </source>
</evidence>
<dbReference type="PANTHER" id="PTHR42793:SF1">
    <property type="entry name" value="PEPTIDYL-LYSINE N-ACETYLTRANSFERASE PATZ"/>
    <property type="match status" value="1"/>
</dbReference>
<dbReference type="SMART" id="SM00881">
    <property type="entry name" value="CoA_binding"/>
    <property type="match status" value="1"/>
</dbReference>
<dbReference type="InterPro" id="IPR043938">
    <property type="entry name" value="Ligase_CoA_dom"/>
</dbReference>
<dbReference type="Pfam" id="PF13607">
    <property type="entry name" value="Succ_CoA_lig"/>
    <property type="match status" value="1"/>
</dbReference>
<name>A0ABS6UNP1_9PSEU</name>
<proteinExistence type="predicted"/>
<keyword evidence="3" id="KW-1185">Reference proteome</keyword>
<gene>
    <name evidence="2" type="ORF">I4I81_06200</name>
</gene>
<dbReference type="Pfam" id="PF13380">
    <property type="entry name" value="CoA_binding_2"/>
    <property type="match status" value="1"/>
</dbReference>
<dbReference type="Pfam" id="PF13549">
    <property type="entry name" value="ATP-grasp_5"/>
    <property type="match status" value="1"/>
</dbReference>
<dbReference type="RefSeq" id="WP_218603232.1">
    <property type="nucleotide sequence ID" value="NZ_JADQDJ010000114.1"/>
</dbReference>
<dbReference type="Pfam" id="PF19045">
    <property type="entry name" value="Ligase_CoA_2"/>
    <property type="match status" value="1"/>
</dbReference>
<dbReference type="CDD" id="cd04301">
    <property type="entry name" value="NAT_SF"/>
    <property type="match status" value="1"/>
</dbReference>
<dbReference type="InterPro" id="IPR032875">
    <property type="entry name" value="Succ_CoA_lig_flav_dom"/>
</dbReference>
<protein>
    <submittedName>
        <fullName evidence="2">GNAT family N-acetyltransferase</fullName>
    </submittedName>
</protein>
<dbReference type="PANTHER" id="PTHR42793">
    <property type="entry name" value="COA BINDING DOMAIN CONTAINING PROTEIN"/>
    <property type="match status" value="1"/>
</dbReference>
<evidence type="ECO:0000259" key="1">
    <source>
        <dbReference type="PROSITE" id="PS51186"/>
    </source>
</evidence>